<evidence type="ECO:0000256" key="2">
    <source>
        <dbReference type="ARBA" id="ARBA00022723"/>
    </source>
</evidence>
<protein>
    <submittedName>
        <fullName evidence="5">Cytochrome c</fullName>
    </submittedName>
</protein>
<dbReference type="Pfam" id="PF13442">
    <property type="entry name" value="Cytochrome_CBB3"/>
    <property type="match status" value="1"/>
</dbReference>
<dbReference type="SUPFAM" id="SSF46626">
    <property type="entry name" value="Cytochrome c"/>
    <property type="match status" value="1"/>
</dbReference>
<evidence type="ECO:0000313" key="6">
    <source>
        <dbReference type="Proteomes" id="UP001243846"/>
    </source>
</evidence>
<organism evidence="5 6">
    <name type="scientific">Paracoccus cavernae</name>
    <dbReference type="NCBI Taxonomy" id="1571207"/>
    <lineage>
        <taxon>Bacteria</taxon>
        <taxon>Pseudomonadati</taxon>
        <taxon>Pseudomonadota</taxon>
        <taxon>Alphaproteobacteria</taxon>
        <taxon>Rhodobacterales</taxon>
        <taxon>Paracoccaceae</taxon>
        <taxon>Paracoccus</taxon>
    </lineage>
</organism>
<evidence type="ECO:0000259" key="4">
    <source>
        <dbReference type="Pfam" id="PF13442"/>
    </source>
</evidence>
<dbReference type="Gene3D" id="1.10.760.10">
    <property type="entry name" value="Cytochrome c-like domain"/>
    <property type="match status" value="1"/>
</dbReference>
<evidence type="ECO:0000256" key="3">
    <source>
        <dbReference type="ARBA" id="ARBA00023004"/>
    </source>
</evidence>
<dbReference type="InterPro" id="IPR036909">
    <property type="entry name" value="Cyt_c-like_dom_sf"/>
</dbReference>
<proteinExistence type="predicted"/>
<dbReference type="Proteomes" id="UP001243846">
    <property type="component" value="Unassembled WGS sequence"/>
</dbReference>
<keyword evidence="3" id="KW-0408">Iron</keyword>
<keyword evidence="2" id="KW-0479">Metal-binding</keyword>
<comment type="caution">
    <text evidence="5">The sequence shown here is derived from an EMBL/GenBank/DDBJ whole genome shotgun (WGS) entry which is preliminary data.</text>
</comment>
<sequence>MRQGAALYQSHCASCHGADLEGSPIGRSPTTTAFCPPRPMMRAGIHGITGMPCCAITSALADRPCWTIWGPTRARGCPLSGKP</sequence>
<dbReference type="InterPro" id="IPR009056">
    <property type="entry name" value="Cyt_c-like_dom"/>
</dbReference>
<gene>
    <name evidence="5" type="ORF">QWZ10_00660</name>
</gene>
<keyword evidence="6" id="KW-1185">Reference proteome</keyword>
<name>A0ABT8D2K7_9RHOB</name>
<evidence type="ECO:0000313" key="5">
    <source>
        <dbReference type="EMBL" id="MDN3710714.1"/>
    </source>
</evidence>
<reference evidence="6" key="1">
    <citation type="journal article" date="2019" name="Int. J. Syst. Evol. Microbiol.">
        <title>The Global Catalogue of Microorganisms (GCM) 10K type strain sequencing project: providing services to taxonomists for standard genome sequencing and annotation.</title>
        <authorList>
            <consortium name="The Broad Institute Genomics Platform"/>
            <consortium name="The Broad Institute Genome Sequencing Center for Infectious Disease"/>
            <person name="Wu L."/>
            <person name="Ma J."/>
        </authorList>
    </citation>
    <scope>NUCLEOTIDE SEQUENCE [LARGE SCALE GENOMIC DNA]</scope>
    <source>
        <strain evidence="6">CECT 8482</strain>
    </source>
</reference>
<feature type="domain" description="Cytochrome c" evidence="4">
    <location>
        <begin position="2"/>
        <end position="53"/>
    </location>
</feature>
<evidence type="ECO:0000256" key="1">
    <source>
        <dbReference type="ARBA" id="ARBA00022617"/>
    </source>
</evidence>
<accession>A0ABT8D2K7</accession>
<keyword evidence="1" id="KW-0349">Heme</keyword>
<dbReference type="EMBL" id="JAUFRC010000001">
    <property type="protein sequence ID" value="MDN3710714.1"/>
    <property type="molecule type" value="Genomic_DNA"/>
</dbReference>